<gene>
    <name evidence="2" type="ORF">EV383_3995</name>
</gene>
<name>A0A4Q7V0Z5_PSEST</name>
<keyword evidence="3" id="KW-1185">Reference proteome</keyword>
<dbReference type="GO" id="GO:0051782">
    <property type="term" value="P:negative regulation of cell division"/>
    <property type="evidence" value="ECO:0007669"/>
    <property type="project" value="TreeGrafter"/>
</dbReference>
<accession>A0A4Q7V0Z5</accession>
<dbReference type="InterPro" id="IPR050625">
    <property type="entry name" value="ParA/MinD_ATPase"/>
</dbReference>
<evidence type="ECO:0000259" key="1">
    <source>
        <dbReference type="Pfam" id="PF01656"/>
    </source>
</evidence>
<dbReference type="AlphaFoldDB" id="A0A4Q7V0Z5"/>
<organism evidence="2 3">
    <name type="scientific">Pseudonocardia sediminis</name>
    <dbReference type="NCBI Taxonomy" id="1397368"/>
    <lineage>
        <taxon>Bacteria</taxon>
        <taxon>Bacillati</taxon>
        <taxon>Actinomycetota</taxon>
        <taxon>Actinomycetes</taxon>
        <taxon>Pseudonocardiales</taxon>
        <taxon>Pseudonocardiaceae</taxon>
        <taxon>Pseudonocardia</taxon>
    </lineage>
</organism>
<protein>
    <submittedName>
        <fullName evidence="2">CO dehydrogenase maturation factor</fullName>
    </submittedName>
</protein>
<dbReference type="InterPro" id="IPR027417">
    <property type="entry name" value="P-loop_NTPase"/>
</dbReference>
<dbReference type="SUPFAM" id="SSF52540">
    <property type="entry name" value="P-loop containing nucleoside triphosphate hydrolases"/>
    <property type="match status" value="1"/>
</dbReference>
<evidence type="ECO:0000313" key="3">
    <source>
        <dbReference type="Proteomes" id="UP000291591"/>
    </source>
</evidence>
<dbReference type="GO" id="GO:0005524">
    <property type="term" value="F:ATP binding"/>
    <property type="evidence" value="ECO:0007669"/>
    <property type="project" value="TreeGrafter"/>
</dbReference>
<dbReference type="GO" id="GO:0009898">
    <property type="term" value="C:cytoplasmic side of plasma membrane"/>
    <property type="evidence" value="ECO:0007669"/>
    <property type="project" value="TreeGrafter"/>
</dbReference>
<sequence>MRIAFVGKGGSGKTTTAAMFARHVAGTGAPVLGIDADINQHLGVALGADPDVTPPPSLAGDMAWLKDHVRGDNPRIGSAAEMIKTTPPGPGSRMLGLAPDDAVLQRLSRVEGDVRYLVTGEFTESDIGVACYHSKTGAVELYLNHLVDGPGEYVVVDMTAGADAFASGLFTRFDLTVLVCEPTRRGVGVYQQYAEHAAAHDVALRVLGNKIAPGAEGVEDVEYLRSEVGDAMVGWLGQSSWVRAAERGRARPVSELEPENAATCDVLLADLDARTRDWAAYHRDTVAFHLRNAHSWANRATGVDLAEQVDPDFVPGLVESRA</sequence>
<dbReference type="OrthoDB" id="5192271at2"/>
<dbReference type="InterPro" id="IPR002586">
    <property type="entry name" value="CobQ/CobB/MinD/ParA_Nub-bd_dom"/>
</dbReference>
<dbReference type="Gene3D" id="3.40.50.300">
    <property type="entry name" value="P-loop containing nucleotide triphosphate hydrolases"/>
    <property type="match status" value="1"/>
</dbReference>
<feature type="domain" description="CobQ/CobB/MinD/ParA nucleotide binding" evidence="1">
    <location>
        <begin position="7"/>
        <end position="119"/>
    </location>
</feature>
<dbReference type="GO" id="GO:0005829">
    <property type="term" value="C:cytosol"/>
    <property type="evidence" value="ECO:0007669"/>
    <property type="project" value="TreeGrafter"/>
</dbReference>
<dbReference type="EMBL" id="SHKL01000001">
    <property type="protein sequence ID" value="RZT87088.1"/>
    <property type="molecule type" value="Genomic_DNA"/>
</dbReference>
<dbReference type="PANTHER" id="PTHR43384:SF15">
    <property type="entry name" value="ATP-BINDING PROTEIN"/>
    <property type="match status" value="1"/>
</dbReference>
<dbReference type="RefSeq" id="WP_130291282.1">
    <property type="nucleotide sequence ID" value="NZ_SHKL01000001.1"/>
</dbReference>
<proteinExistence type="predicted"/>
<evidence type="ECO:0000313" key="2">
    <source>
        <dbReference type="EMBL" id="RZT87088.1"/>
    </source>
</evidence>
<reference evidence="2 3" key="1">
    <citation type="submission" date="2019-02" db="EMBL/GenBank/DDBJ databases">
        <title>Sequencing the genomes of 1000 actinobacteria strains.</title>
        <authorList>
            <person name="Klenk H.-P."/>
        </authorList>
    </citation>
    <scope>NUCLEOTIDE SEQUENCE [LARGE SCALE GENOMIC DNA]</scope>
    <source>
        <strain evidence="2 3">DSM 45779</strain>
    </source>
</reference>
<dbReference type="Pfam" id="PF01656">
    <property type="entry name" value="CbiA"/>
    <property type="match status" value="1"/>
</dbReference>
<dbReference type="GO" id="GO:0016887">
    <property type="term" value="F:ATP hydrolysis activity"/>
    <property type="evidence" value="ECO:0007669"/>
    <property type="project" value="TreeGrafter"/>
</dbReference>
<dbReference type="Proteomes" id="UP000291591">
    <property type="component" value="Unassembled WGS sequence"/>
</dbReference>
<comment type="caution">
    <text evidence="2">The sequence shown here is derived from an EMBL/GenBank/DDBJ whole genome shotgun (WGS) entry which is preliminary data.</text>
</comment>
<dbReference type="PANTHER" id="PTHR43384">
    <property type="entry name" value="SEPTUM SITE-DETERMINING PROTEIN MIND HOMOLOG, CHLOROPLASTIC-RELATED"/>
    <property type="match status" value="1"/>
</dbReference>